<dbReference type="EMBL" id="JBJHZZ010000001">
    <property type="protein sequence ID" value="MFL0245390.1"/>
    <property type="molecule type" value="Genomic_DNA"/>
</dbReference>
<organism evidence="2 3">
    <name type="scientific">Candidatus Clostridium stratigraminis</name>
    <dbReference type="NCBI Taxonomy" id="3381661"/>
    <lineage>
        <taxon>Bacteria</taxon>
        <taxon>Bacillati</taxon>
        <taxon>Bacillota</taxon>
        <taxon>Clostridia</taxon>
        <taxon>Eubacteriales</taxon>
        <taxon>Clostridiaceae</taxon>
        <taxon>Clostridium</taxon>
    </lineage>
</organism>
<protein>
    <recommendedName>
        <fullName evidence="4">Lipoprotein</fullName>
    </recommendedName>
</protein>
<keyword evidence="1" id="KW-0732">Signal</keyword>
<evidence type="ECO:0000313" key="3">
    <source>
        <dbReference type="Proteomes" id="UP001623591"/>
    </source>
</evidence>
<comment type="caution">
    <text evidence="2">The sequence shown here is derived from an EMBL/GenBank/DDBJ whole genome shotgun (WGS) entry which is preliminary data.</text>
</comment>
<accession>A0ABW8T177</accession>
<evidence type="ECO:0008006" key="4">
    <source>
        <dbReference type="Google" id="ProtNLM"/>
    </source>
</evidence>
<proteinExistence type="predicted"/>
<feature type="chain" id="PRO_5046167122" description="Lipoprotein" evidence="1">
    <location>
        <begin position="22"/>
        <end position="61"/>
    </location>
</feature>
<evidence type="ECO:0000256" key="1">
    <source>
        <dbReference type="SAM" id="SignalP"/>
    </source>
</evidence>
<reference evidence="2 3" key="1">
    <citation type="submission" date="2024-11" db="EMBL/GenBank/DDBJ databases">
        <authorList>
            <person name="Heng Y.C."/>
            <person name="Lim A.C.H."/>
            <person name="Lee J.K.Y."/>
            <person name="Kittelmann S."/>
        </authorList>
    </citation>
    <scope>NUCLEOTIDE SEQUENCE [LARGE SCALE GENOMIC DNA]</scope>
    <source>
        <strain evidence="2 3">WILCCON 0185</strain>
    </source>
</reference>
<feature type="signal peptide" evidence="1">
    <location>
        <begin position="1"/>
        <end position="21"/>
    </location>
</feature>
<dbReference type="RefSeq" id="WP_406767857.1">
    <property type="nucleotide sequence ID" value="NZ_JBJHZZ010000001.1"/>
</dbReference>
<dbReference type="Proteomes" id="UP001623591">
    <property type="component" value="Unassembled WGS sequence"/>
</dbReference>
<evidence type="ECO:0000313" key="2">
    <source>
        <dbReference type="EMBL" id="MFL0245390.1"/>
    </source>
</evidence>
<sequence length="61" mass="6521">MNKTKKIVSLLVSSFLVLFFAGCSRTVTGNKETDNGLNAFNAIVKAYPSNKGFHQASALGI</sequence>
<gene>
    <name evidence="2" type="ORF">ACJDUG_00180</name>
</gene>
<keyword evidence="3" id="KW-1185">Reference proteome</keyword>
<name>A0ABW8T177_9CLOT</name>
<dbReference type="PROSITE" id="PS51257">
    <property type="entry name" value="PROKAR_LIPOPROTEIN"/>
    <property type="match status" value="1"/>
</dbReference>